<organism evidence="13 14">
    <name type="scientific">Corynebacterium endometrii</name>
    <dbReference type="NCBI Taxonomy" id="2488819"/>
    <lineage>
        <taxon>Bacteria</taxon>
        <taxon>Bacillati</taxon>
        <taxon>Actinomycetota</taxon>
        <taxon>Actinomycetes</taxon>
        <taxon>Mycobacteriales</taxon>
        <taxon>Corynebacteriaceae</taxon>
        <taxon>Corynebacterium</taxon>
    </lineage>
</organism>
<dbReference type="InterPro" id="IPR008242">
    <property type="entry name" value="Chor_mutase/pphenate_deHydtase"/>
</dbReference>
<evidence type="ECO:0000256" key="1">
    <source>
        <dbReference type="ARBA" id="ARBA00004741"/>
    </source>
</evidence>
<evidence type="ECO:0000256" key="9">
    <source>
        <dbReference type="PIRSR" id="PIRSR001500-2"/>
    </source>
</evidence>
<dbReference type="InterPro" id="IPR018528">
    <property type="entry name" value="Preph_deHydtase_CS"/>
</dbReference>
<evidence type="ECO:0000259" key="11">
    <source>
        <dbReference type="PROSITE" id="PS51171"/>
    </source>
</evidence>
<protein>
    <recommendedName>
        <fullName evidence="3 10">Prephenate dehydratase</fullName>
        <shortName evidence="10">PDT</shortName>
        <ecNumber evidence="2 10">4.2.1.51</ecNumber>
    </recommendedName>
</protein>
<evidence type="ECO:0000256" key="3">
    <source>
        <dbReference type="ARBA" id="ARBA00021872"/>
    </source>
</evidence>
<dbReference type="PROSITE" id="PS00858">
    <property type="entry name" value="PREPHENATE_DEHYDR_2"/>
    <property type="match status" value="1"/>
</dbReference>
<dbReference type="PROSITE" id="PS51171">
    <property type="entry name" value="PREPHENATE_DEHYDR_3"/>
    <property type="match status" value="1"/>
</dbReference>
<dbReference type="PROSITE" id="PS00857">
    <property type="entry name" value="PREPHENATE_DEHYDR_1"/>
    <property type="match status" value="1"/>
</dbReference>
<feature type="domain" description="Prephenate dehydratase" evidence="11">
    <location>
        <begin position="3"/>
        <end position="184"/>
    </location>
</feature>
<dbReference type="SUPFAM" id="SSF53850">
    <property type="entry name" value="Periplasmic binding protein-like II"/>
    <property type="match status" value="1"/>
</dbReference>
<keyword evidence="5 10" id="KW-0057">Aromatic amino acid biosynthesis</keyword>
<evidence type="ECO:0000256" key="8">
    <source>
        <dbReference type="ARBA" id="ARBA00047848"/>
    </source>
</evidence>
<dbReference type="KEGG" id="cee:CENDO_10700"/>
<name>A0A4P7QIA7_9CORY</name>
<comment type="catalytic activity">
    <reaction evidence="8 10">
        <text>prephenate + H(+) = 3-phenylpyruvate + CO2 + H2O</text>
        <dbReference type="Rhea" id="RHEA:21648"/>
        <dbReference type="ChEBI" id="CHEBI:15377"/>
        <dbReference type="ChEBI" id="CHEBI:15378"/>
        <dbReference type="ChEBI" id="CHEBI:16526"/>
        <dbReference type="ChEBI" id="CHEBI:18005"/>
        <dbReference type="ChEBI" id="CHEBI:29934"/>
        <dbReference type="EC" id="4.2.1.51"/>
    </reaction>
</comment>
<dbReference type="Proteomes" id="UP000296352">
    <property type="component" value="Chromosome"/>
</dbReference>
<dbReference type="Pfam" id="PF00800">
    <property type="entry name" value="PDT"/>
    <property type="match status" value="1"/>
</dbReference>
<dbReference type="CDD" id="cd13632">
    <property type="entry name" value="PBP2_Aa-PDT_like"/>
    <property type="match status" value="1"/>
</dbReference>
<dbReference type="InterPro" id="IPR001086">
    <property type="entry name" value="Preph_deHydtase"/>
</dbReference>
<dbReference type="GO" id="GO:0009094">
    <property type="term" value="P:L-phenylalanine biosynthetic process"/>
    <property type="evidence" value="ECO:0007669"/>
    <property type="project" value="UniProtKB-UniPathway"/>
</dbReference>
<reference evidence="13 14" key="1">
    <citation type="submission" date="2019-04" db="EMBL/GenBank/DDBJ databases">
        <title>Corynebacterium endometrii sp. nov., isolated from the uterus of a cow with endometritis.</title>
        <authorList>
            <person name="Ballas P."/>
            <person name="Ruckert C."/>
            <person name="Wagener K."/>
            <person name="Drillich M."/>
            <person name="Kaempfer P."/>
            <person name="Busse H.-J."/>
            <person name="Ehling-Schulz M."/>
        </authorList>
    </citation>
    <scope>NUCLEOTIDE SEQUENCE [LARGE SCALE GENOMIC DNA]</scope>
    <source>
        <strain evidence="13 14">LMM-1653</strain>
    </source>
</reference>
<dbReference type="PIRSF" id="PIRSF001500">
    <property type="entry name" value="Chor_mut_pdt_Ppr"/>
    <property type="match status" value="1"/>
</dbReference>
<keyword evidence="4 10" id="KW-0028">Amino-acid biosynthesis</keyword>
<dbReference type="EC" id="4.2.1.51" evidence="2 10"/>
<sequence>MTTVAYLGPSGTFTEAAMLKLVDLAGLTAVEPLAVSSPSAAFAAVRAGDAEYACVAIENSVDGAVTTTHDAFIEGEPVQVYRETSIEVAFAIMLRPGEDLAGAKRIATHPVAYNQVRGWLADNAPHLEFVPASSNAAAAEMVAAGEADVAAAPERAASLFGLDIVAREVADVRGATTRFVLVGRAGRPTPRTGNDCTSVIFTLPNEPGSLVGALQEFAHRGVSMSRIESRPTRKVFGTYRFYVDLSGHIDDAQVAEALRALWLRCEEITFVGSWPAQGQAEPAAHEPSRLRQADEWVAKVRSGQ</sequence>
<dbReference type="RefSeq" id="WP_136141981.1">
    <property type="nucleotide sequence ID" value="NZ_CP039247.1"/>
</dbReference>
<dbReference type="Gene3D" id="3.40.190.10">
    <property type="entry name" value="Periplasmic binding protein-like II"/>
    <property type="match status" value="2"/>
</dbReference>
<evidence type="ECO:0000313" key="14">
    <source>
        <dbReference type="Proteomes" id="UP000296352"/>
    </source>
</evidence>
<proteinExistence type="predicted"/>
<dbReference type="InterPro" id="IPR002912">
    <property type="entry name" value="ACT_dom"/>
</dbReference>
<dbReference type="FunFam" id="3.30.70.260:FF:000012">
    <property type="entry name" value="Prephenate dehydratase"/>
    <property type="match status" value="1"/>
</dbReference>
<feature type="site" description="Essential for prephenate dehydratase activity" evidence="9">
    <location>
        <position position="177"/>
    </location>
</feature>
<evidence type="ECO:0000256" key="10">
    <source>
        <dbReference type="RuleBase" id="RU361254"/>
    </source>
</evidence>
<dbReference type="GO" id="GO:0004664">
    <property type="term" value="F:prephenate dehydratase activity"/>
    <property type="evidence" value="ECO:0007669"/>
    <property type="project" value="UniProtKB-UniRule"/>
</dbReference>
<dbReference type="InterPro" id="IPR045865">
    <property type="entry name" value="ACT-like_dom_sf"/>
</dbReference>
<keyword evidence="6 10" id="KW-0584">Phenylalanine biosynthesis</keyword>
<dbReference type="Pfam" id="PF01842">
    <property type="entry name" value="ACT"/>
    <property type="match status" value="1"/>
</dbReference>
<keyword evidence="14" id="KW-1185">Reference proteome</keyword>
<evidence type="ECO:0000256" key="4">
    <source>
        <dbReference type="ARBA" id="ARBA00022605"/>
    </source>
</evidence>
<dbReference type="PROSITE" id="PS51671">
    <property type="entry name" value="ACT"/>
    <property type="match status" value="1"/>
</dbReference>
<dbReference type="CDD" id="cd04905">
    <property type="entry name" value="ACT_CM-PDT"/>
    <property type="match status" value="1"/>
</dbReference>
<evidence type="ECO:0000313" key="13">
    <source>
        <dbReference type="EMBL" id="QCB29393.1"/>
    </source>
</evidence>
<dbReference type="SUPFAM" id="SSF55021">
    <property type="entry name" value="ACT-like"/>
    <property type="match status" value="1"/>
</dbReference>
<evidence type="ECO:0000256" key="6">
    <source>
        <dbReference type="ARBA" id="ARBA00023222"/>
    </source>
</evidence>
<accession>A0A4P7QIA7</accession>
<keyword evidence="7 10" id="KW-0456">Lyase</keyword>
<dbReference type="AlphaFoldDB" id="A0A4P7QIA7"/>
<evidence type="ECO:0000256" key="5">
    <source>
        <dbReference type="ARBA" id="ARBA00023141"/>
    </source>
</evidence>
<dbReference type="PANTHER" id="PTHR21022:SF19">
    <property type="entry name" value="PREPHENATE DEHYDRATASE-RELATED"/>
    <property type="match status" value="1"/>
</dbReference>
<dbReference type="OrthoDB" id="9802281at2"/>
<comment type="pathway">
    <text evidence="1 10">Amino-acid biosynthesis; L-phenylalanine biosynthesis; phenylpyruvate from prephenate: step 1/1.</text>
</comment>
<dbReference type="GO" id="GO:0005737">
    <property type="term" value="C:cytoplasm"/>
    <property type="evidence" value="ECO:0007669"/>
    <property type="project" value="TreeGrafter"/>
</dbReference>
<dbReference type="UniPathway" id="UPA00121">
    <property type="reaction ID" value="UER00345"/>
</dbReference>
<evidence type="ECO:0000256" key="2">
    <source>
        <dbReference type="ARBA" id="ARBA00013147"/>
    </source>
</evidence>
<dbReference type="EMBL" id="CP039247">
    <property type="protein sequence ID" value="QCB29393.1"/>
    <property type="molecule type" value="Genomic_DNA"/>
</dbReference>
<evidence type="ECO:0000259" key="12">
    <source>
        <dbReference type="PROSITE" id="PS51671"/>
    </source>
</evidence>
<evidence type="ECO:0000256" key="7">
    <source>
        <dbReference type="ARBA" id="ARBA00023239"/>
    </source>
</evidence>
<gene>
    <name evidence="10 13" type="primary">pheA</name>
    <name evidence="13" type="ORF">CENDO_10700</name>
</gene>
<dbReference type="Gene3D" id="3.30.70.260">
    <property type="match status" value="1"/>
</dbReference>
<feature type="domain" description="ACT" evidence="12">
    <location>
        <begin position="198"/>
        <end position="275"/>
    </location>
</feature>
<dbReference type="NCBIfam" id="NF008865">
    <property type="entry name" value="PRK11898.1"/>
    <property type="match status" value="1"/>
</dbReference>
<dbReference type="PANTHER" id="PTHR21022">
    <property type="entry name" value="PREPHENATE DEHYDRATASE P PROTEIN"/>
    <property type="match status" value="1"/>
</dbReference>